<dbReference type="RefSeq" id="WP_184449283.1">
    <property type="nucleotide sequence ID" value="NZ_CP126170.1"/>
</dbReference>
<dbReference type="InterPro" id="IPR026026">
    <property type="entry name" value="HIT_Hint"/>
</dbReference>
<evidence type="ECO:0000256" key="1">
    <source>
        <dbReference type="PROSITE-ProRule" id="PRU00464"/>
    </source>
</evidence>
<dbReference type="EMBL" id="CP126172">
    <property type="protein sequence ID" value="WOS39570.1"/>
    <property type="molecule type" value="Genomic_DNA"/>
</dbReference>
<dbReference type="PROSITE" id="PS51084">
    <property type="entry name" value="HIT_2"/>
    <property type="match status" value="1"/>
</dbReference>
<dbReference type="Gene3D" id="3.30.428.10">
    <property type="entry name" value="HIT-like"/>
    <property type="match status" value="1"/>
</dbReference>
<dbReference type="SUPFAM" id="SSF54197">
    <property type="entry name" value="HIT-like"/>
    <property type="match status" value="1"/>
</dbReference>
<dbReference type="GO" id="GO:0032259">
    <property type="term" value="P:methylation"/>
    <property type="evidence" value="ECO:0007669"/>
    <property type="project" value="UniProtKB-KW"/>
</dbReference>
<reference evidence="3 4" key="1">
    <citation type="submission" date="2023-05" db="EMBL/GenBank/DDBJ databases">
        <title>Xanthomonas rydalmerenesis sp. nov., a novel Xanthomonas species isolated from Fragaria x ananassa.</title>
        <authorList>
            <person name="McKnight D.J.E."/>
            <person name="Wong-Bajracharya J."/>
            <person name="Okoh E.B."/>
            <person name="Snijders F."/>
            <person name="Lidbetter F."/>
            <person name="Webster J."/>
            <person name="Djordjevic S.P."/>
            <person name="Bogema D.R."/>
            <person name="Chapman T.A."/>
        </authorList>
    </citation>
    <scope>NUCLEOTIDE SEQUENCE [LARGE SCALE GENOMIC DNA]</scope>
    <source>
        <strain evidence="3 4">DAR34883</strain>
    </source>
</reference>
<dbReference type="PIRSF" id="PIRSF000714">
    <property type="entry name" value="HIT"/>
    <property type="match status" value="1"/>
</dbReference>
<accession>A0ABZ0JKL2</accession>
<evidence type="ECO:0000259" key="2">
    <source>
        <dbReference type="PROSITE" id="PS51084"/>
    </source>
</evidence>
<keyword evidence="4" id="KW-1185">Reference proteome</keyword>
<feature type="domain" description="HIT" evidence="2">
    <location>
        <begin position="36"/>
        <end position="105"/>
    </location>
</feature>
<name>A0ABZ0JKL2_9XANT</name>
<evidence type="ECO:0000313" key="4">
    <source>
        <dbReference type="Proteomes" id="UP001302020"/>
    </source>
</evidence>
<dbReference type="InterPro" id="IPR036265">
    <property type="entry name" value="HIT-like_sf"/>
</dbReference>
<dbReference type="GO" id="GO:0008168">
    <property type="term" value="F:methyltransferase activity"/>
    <property type="evidence" value="ECO:0007669"/>
    <property type="project" value="UniProtKB-KW"/>
</dbReference>
<dbReference type="EC" id="2.1.1.-" evidence="3"/>
<gene>
    <name evidence="3" type="ORF">QN243_14185</name>
</gene>
<dbReference type="Pfam" id="PF01230">
    <property type="entry name" value="HIT"/>
    <property type="match status" value="1"/>
</dbReference>
<comment type="caution">
    <text evidence="1">Lacks conserved residue(s) required for the propagation of feature annotation.</text>
</comment>
<dbReference type="Proteomes" id="UP001302020">
    <property type="component" value="Chromosome"/>
</dbReference>
<protein>
    <submittedName>
        <fullName evidence="3">HIT family protein</fullName>
        <ecNumber evidence="3">2.1.1.-</ecNumber>
    </submittedName>
</protein>
<evidence type="ECO:0000313" key="3">
    <source>
        <dbReference type="EMBL" id="WOS39570.1"/>
    </source>
</evidence>
<proteinExistence type="predicted"/>
<dbReference type="InterPro" id="IPR011146">
    <property type="entry name" value="HIT-like"/>
</dbReference>
<keyword evidence="3" id="KW-0808">Transferase</keyword>
<sequence length="135" mass="14931">MAEFVLDPRLQADSAFVADGPLSQVRLMDDARFPWLLLVPRVAAASEWIDLDGGQQRLLLAEINQLSQLLRQEPGVHKLNIGALGNVVQQLHVHVLGRHPGDAAWPGPVWGSGTAQRLPAEELQARVAAWRQRLR</sequence>
<organism evidence="3 4">
    <name type="scientific">Xanthomonas rydalmerensis</name>
    <dbReference type="NCBI Taxonomy" id="3046274"/>
    <lineage>
        <taxon>Bacteria</taxon>
        <taxon>Pseudomonadati</taxon>
        <taxon>Pseudomonadota</taxon>
        <taxon>Gammaproteobacteria</taxon>
        <taxon>Lysobacterales</taxon>
        <taxon>Lysobacteraceae</taxon>
        <taxon>Xanthomonas</taxon>
    </lineage>
</organism>
<keyword evidence="3" id="KW-0489">Methyltransferase</keyword>